<dbReference type="Gene3D" id="3.60.21.10">
    <property type="match status" value="1"/>
</dbReference>
<comment type="similarity">
    <text evidence="4">Belongs to the cyclic nucleotide phosphodiesterase class-III family.</text>
</comment>
<evidence type="ECO:0000256" key="2">
    <source>
        <dbReference type="ARBA" id="ARBA00022801"/>
    </source>
</evidence>
<proteinExistence type="inferred from homology"/>
<accession>A0A9D1WC70</accession>
<comment type="caution">
    <text evidence="6">The sequence shown here is derived from an EMBL/GenBank/DDBJ whole genome shotgun (WGS) entry which is preliminary data.</text>
</comment>
<dbReference type="AlphaFoldDB" id="A0A9D1WC70"/>
<dbReference type="InterPro" id="IPR029052">
    <property type="entry name" value="Metallo-depent_PP-like"/>
</dbReference>
<dbReference type="Proteomes" id="UP000886829">
    <property type="component" value="Unassembled WGS sequence"/>
</dbReference>
<dbReference type="GO" id="GO:0046872">
    <property type="term" value="F:metal ion binding"/>
    <property type="evidence" value="ECO:0007669"/>
    <property type="project" value="UniProtKB-KW"/>
</dbReference>
<reference evidence="6" key="1">
    <citation type="journal article" date="2021" name="PeerJ">
        <title>Extensive microbial diversity within the chicken gut microbiome revealed by metagenomics and culture.</title>
        <authorList>
            <person name="Gilroy R."/>
            <person name="Ravi A."/>
            <person name="Getino M."/>
            <person name="Pursley I."/>
            <person name="Horton D.L."/>
            <person name="Alikhan N.F."/>
            <person name="Baker D."/>
            <person name="Gharbi K."/>
            <person name="Hall N."/>
            <person name="Watson M."/>
            <person name="Adriaenssens E.M."/>
            <person name="Foster-Nyarko E."/>
            <person name="Jarju S."/>
            <person name="Secka A."/>
            <person name="Antonio M."/>
            <person name="Oren A."/>
            <person name="Chaudhuri R.R."/>
            <person name="La Ragione R."/>
            <person name="Hildebrand F."/>
            <person name="Pallen M.J."/>
        </authorList>
    </citation>
    <scope>NUCLEOTIDE SEQUENCE</scope>
    <source>
        <strain evidence="6">USASDec5-558</strain>
    </source>
</reference>
<keyword evidence="3" id="KW-0408">Iron</keyword>
<dbReference type="EMBL" id="DXEV01000051">
    <property type="protein sequence ID" value="HIX56385.1"/>
    <property type="molecule type" value="Genomic_DNA"/>
</dbReference>
<dbReference type="GO" id="GO:0004115">
    <property type="term" value="F:3',5'-cyclic-AMP phosphodiesterase activity"/>
    <property type="evidence" value="ECO:0007669"/>
    <property type="project" value="UniProtKB-EC"/>
</dbReference>
<evidence type="ECO:0000256" key="1">
    <source>
        <dbReference type="ARBA" id="ARBA00022723"/>
    </source>
</evidence>
<dbReference type="InterPro" id="IPR026575">
    <property type="entry name" value="GpdQ/CpdA-like"/>
</dbReference>
<dbReference type="InterPro" id="IPR050884">
    <property type="entry name" value="CNP_phosphodiesterase-III"/>
</dbReference>
<evidence type="ECO:0000256" key="3">
    <source>
        <dbReference type="ARBA" id="ARBA00023004"/>
    </source>
</evidence>
<gene>
    <name evidence="6" type="primary">cpdA</name>
    <name evidence="6" type="ORF">H9850_02815</name>
</gene>
<sequence>MSNFTLQLNHEPNRISVLQLTDSHLFAEESTSLLGVRTASSFKAVLSSILNQEISFDFVVVTGDISQDYSLSSYQRFAHMISVLKSPVFFVPGNHDDGPLMYRVFGDMGVHTERSMICGNWHFIFLNSEVYSVPHGWVEKSELNFLKSAYEEHPDLNTVVLVHHLPRLVNSRWLDTQTMHNQDEFNNCIAACPNIKLVLCGHVHQEYDQVFNNVRYIATPSTSIQFEPFSHDFALDSQGPGWRYLQFTEQGQISTQVFRLPPGRFVPDTGVAGY</sequence>
<dbReference type="SUPFAM" id="SSF56300">
    <property type="entry name" value="Metallo-dependent phosphatases"/>
    <property type="match status" value="1"/>
</dbReference>
<dbReference type="Pfam" id="PF00149">
    <property type="entry name" value="Metallophos"/>
    <property type="match status" value="1"/>
</dbReference>
<protein>
    <submittedName>
        <fullName evidence="6">3',5'-cyclic-AMP phosphodiesterase</fullName>
        <ecNumber evidence="6">3.1.4.53</ecNumber>
    </submittedName>
</protein>
<dbReference type="InterPro" id="IPR004843">
    <property type="entry name" value="Calcineurin-like_PHP"/>
</dbReference>
<evidence type="ECO:0000313" key="7">
    <source>
        <dbReference type="Proteomes" id="UP000886829"/>
    </source>
</evidence>
<dbReference type="PANTHER" id="PTHR42988">
    <property type="entry name" value="PHOSPHOHYDROLASE"/>
    <property type="match status" value="1"/>
</dbReference>
<evidence type="ECO:0000256" key="4">
    <source>
        <dbReference type="ARBA" id="ARBA00025742"/>
    </source>
</evidence>
<name>A0A9D1WC70_9GAMM</name>
<evidence type="ECO:0000313" key="6">
    <source>
        <dbReference type="EMBL" id="HIX56385.1"/>
    </source>
</evidence>
<feature type="domain" description="Calcineurin-like phosphoesterase" evidence="5">
    <location>
        <begin position="16"/>
        <end position="205"/>
    </location>
</feature>
<dbReference type="EC" id="3.1.4.53" evidence="6"/>
<evidence type="ECO:0000259" key="5">
    <source>
        <dbReference type="Pfam" id="PF00149"/>
    </source>
</evidence>
<dbReference type="CDD" id="cd07402">
    <property type="entry name" value="MPP_GpdQ"/>
    <property type="match status" value="1"/>
</dbReference>
<keyword evidence="1" id="KW-0479">Metal-binding</keyword>
<keyword evidence="2 6" id="KW-0378">Hydrolase</keyword>
<organism evidence="6 7">
    <name type="scientific">Candidatus Anaerobiospirillum pullistercoris</name>
    <dbReference type="NCBI Taxonomy" id="2838452"/>
    <lineage>
        <taxon>Bacteria</taxon>
        <taxon>Pseudomonadati</taxon>
        <taxon>Pseudomonadota</taxon>
        <taxon>Gammaproteobacteria</taxon>
        <taxon>Aeromonadales</taxon>
        <taxon>Succinivibrionaceae</taxon>
        <taxon>Anaerobiospirillum</taxon>
    </lineage>
</organism>
<dbReference type="NCBIfam" id="NF008359">
    <property type="entry name" value="PRK11148.1"/>
    <property type="match status" value="1"/>
</dbReference>
<reference evidence="6" key="2">
    <citation type="submission" date="2021-04" db="EMBL/GenBank/DDBJ databases">
        <authorList>
            <person name="Gilroy R."/>
        </authorList>
    </citation>
    <scope>NUCLEOTIDE SEQUENCE</scope>
    <source>
        <strain evidence="6">USASDec5-558</strain>
    </source>
</reference>
<dbReference type="PANTHER" id="PTHR42988:SF2">
    <property type="entry name" value="CYCLIC NUCLEOTIDE PHOSPHODIESTERASE CBUA0032-RELATED"/>
    <property type="match status" value="1"/>
</dbReference>